<dbReference type="InterPro" id="IPR005200">
    <property type="entry name" value="Endo-beta-glucanase"/>
</dbReference>
<evidence type="ECO:0000256" key="8">
    <source>
        <dbReference type="ARBA" id="ARBA00023326"/>
    </source>
</evidence>
<keyword evidence="15" id="KW-1185">Reference proteome</keyword>
<keyword evidence="8" id="KW-0624">Polysaccharide degradation</keyword>
<evidence type="ECO:0000256" key="2">
    <source>
        <dbReference type="ARBA" id="ARBA00010730"/>
    </source>
</evidence>
<dbReference type="Gene3D" id="2.70.98.30">
    <property type="entry name" value="Golgi alpha-mannosidase II, domain 4"/>
    <property type="match status" value="1"/>
</dbReference>
<dbReference type="Pfam" id="PF02840">
    <property type="entry name" value="Prp18"/>
    <property type="match status" value="1"/>
</dbReference>
<feature type="region of interest" description="Disordered" evidence="9">
    <location>
        <begin position="860"/>
        <end position="907"/>
    </location>
</feature>
<sequence>MIDMLYHARIGLVFLCLLGRSRAFEAVSTNSPNAELFPHVTGHVLQPKHTAVRGPKQTNKFWANWIISDPVAGNGAVHAIYPMPYVLKLGSSRELKASQNPEAMMWYQDGRLMNRDGSRLELYRTAFVGEFGLGAVEIGGQHDFQIIKEGVFGIHVEVRNPTANVSMMYPIYSGMAYVSARYTGATPKITTERSRFGDVFAFNNLVQISKGVWSVSTGFHHLSPQSAQLRIYLLDADLGFVDDSFQLELGCERSCLLLNRPLTGWVRAARVLAPRDVETLDLHAPAIPVGWDLQMEDQGHVRYKFEVAGGNSSLPKLLHWAYAHHQKMLQHENTTKMAKGLSSSQAPTKGHMAGVLGNEWLLKAQFFNETNKLDFLPVMPALSAERQARLIEETKATLQELKRTWRQSMFKSDFYFSGKGFQKVGMVCLLAEKLLSSQELELCTRWLARGFECILYKSKHPDDRSSRCAGAPGGLFYDKDWGGLPSRVGYNPTWHSKPVLHCMLADFGNSCYNDHHYHFGYFVVSAAILAKLKPSWTKNADFVNFVDGLIRDTSNPSSEDPYFPRFRHFDWFDLHSWSRGLAPNPEGKDEESTSEEMNLHYGIHLWGKETGRRSMQQLGATMLAMATATVQEFFLMAEGNPHHPADYARNRAPGMLLQNKAHYATYFGKHFEYIHGIQMIPLSPALTLARTRKFNQQEWSEILCNLPLSSTDSWTSILLTGNLAMIDPQAAFDRLEEMHPQSMDDGLTKAYALYWTSAQPAKEGNWSCSHPFFHGPRVCAAGEYRGEAQCHKCPAGTWNNRTNQTSHTACSACEAGRYSSQVGLTSKEACQSCPSGTWSTSGAVELDACIPCKQERPGGPCQIARTPSTTEASSYFRTSNSSAERSPKSVLLGSRERGQHGNKEKQQIFKAEKAQYRQSKQYLKPLRRALRDGEVDAGVIFSLAEIAKDSSQRRYRAAKEAYMRLAIGNHPWPMGVTFVTFHDRAARHKIGEGAQAHVLDDETTRKYVQMVKRLVTFAERRWPIDPTQEE</sequence>
<organism evidence="14 15">
    <name type="scientific">Durusdinium trenchii</name>
    <dbReference type="NCBI Taxonomy" id="1381693"/>
    <lineage>
        <taxon>Eukaryota</taxon>
        <taxon>Sar</taxon>
        <taxon>Alveolata</taxon>
        <taxon>Dinophyceae</taxon>
        <taxon>Suessiales</taxon>
        <taxon>Symbiodiniaceae</taxon>
        <taxon>Durusdinium</taxon>
    </lineage>
</organism>
<dbReference type="Proteomes" id="UP001642464">
    <property type="component" value="Unassembled WGS sequence"/>
</dbReference>
<evidence type="ECO:0000259" key="13">
    <source>
        <dbReference type="Pfam" id="PF17652"/>
    </source>
</evidence>
<comment type="caution">
    <text evidence="14">The sequence shown here is derived from an EMBL/GenBank/DDBJ whole genome shotgun (WGS) entry which is preliminary data.</text>
</comment>
<dbReference type="Gene3D" id="1.10.287.1170">
    <property type="entry name" value="glycoside hydrolase family 81 endo-[beta] glucanase"/>
    <property type="match status" value="1"/>
</dbReference>
<evidence type="ECO:0000256" key="10">
    <source>
        <dbReference type="SAM" id="SignalP"/>
    </source>
</evidence>
<dbReference type="SMART" id="SM01411">
    <property type="entry name" value="Ephrin_rec_like"/>
    <property type="match status" value="1"/>
</dbReference>
<keyword evidence="4" id="KW-0378">Hydrolase</keyword>
<feature type="compositionally biased region" description="Basic and acidic residues" evidence="9">
    <location>
        <begin position="894"/>
        <end position="907"/>
    </location>
</feature>
<dbReference type="PANTHER" id="PTHR31983:SF0">
    <property type="entry name" value="GLUCAN ENDO-1,3-BETA-D-GLUCOSIDASE 2"/>
    <property type="match status" value="1"/>
</dbReference>
<dbReference type="Pfam" id="PF03639">
    <property type="entry name" value="Glyco_hydro_81"/>
    <property type="match status" value="1"/>
</dbReference>
<evidence type="ECO:0000313" key="14">
    <source>
        <dbReference type="EMBL" id="CAK9044985.1"/>
    </source>
</evidence>
<feature type="chain" id="PRO_5046767580" description="glucan endo-1,3-beta-D-glucosidase" evidence="10">
    <location>
        <begin position="24"/>
        <end position="1030"/>
    </location>
</feature>
<feature type="domain" description="Prp18" evidence="11">
    <location>
        <begin position="903"/>
        <end position="1023"/>
    </location>
</feature>
<keyword evidence="10" id="KW-0732">Signal</keyword>
<dbReference type="Gene3D" id="1.20.5.420">
    <property type="entry name" value="Immunoglobulin FC, subunit C"/>
    <property type="match status" value="1"/>
</dbReference>
<dbReference type="InterPro" id="IPR040451">
    <property type="entry name" value="GH81_N"/>
</dbReference>
<dbReference type="InterPro" id="IPR004098">
    <property type="entry name" value="Prp18"/>
</dbReference>
<proteinExistence type="inferred from homology"/>
<evidence type="ECO:0000256" key="3">
    <source>
        <dbReference type="ARBA" id="ARBA00012780"/>
    </source>
</evidence>
<dbReference type="InterPro" id="IPR040720">
    <property type="entry name" value="GH81_C"/>
</dbReference>
<keyword evidence="7" id="KW-0961">Cell wall biogenesis/degradation</keyword>
<feature type="compositionally biased region" description="Polar residues" evidence="9">
    <location>
        <begin position="865"/>
        <end position="884"/>
    </location>
</feature>
<dbReference type="Gene3D" id="1.20.940.10">
    <property type="entry name" value="Functional domain of the splicing factor Prp18"/>
    <property type="match status" value="1"/>
</dbReference>
<evidence type="ECO:0000256" key="5">
    <source>
        <dbReference type="ARBA" id="ARBA00023277"/>
    </source>
</evidence>
<dbReference type="EMBL" id="CAXAMM010019113">
    <property type="protein sequence ID" value="CAK9044985.1"/>
    <property type="molecule type" value="Genomic_DNA"/>
</dbReference>
<evidence type="ECO:0000256" key="9">
    <source>
        <dbReference type="SAM" id="MobiDB-lite"/>
    </source>
</evidence>
<dbReference type="Pfam" id="PF17652">
    <property type="entry name" value="Glyco_hydro81C"/>
    <property type="match status" value="1"/>
</dbReference>
<evidence type="ECO:0000259" key="11">
    <source>
        <dbReference type="Pfam" id="PF02840"/>
    </source>
</evidence>
<keyword evidence="5" id="KW-0119">Carbohydrate metabolism</keyword>
<dbReference type="EC" id="3.2.1.39" evidence="3"/>
<comment type="catalytic activity">
    <reaction evidence="1">
        <text>Hydrolysis of (1-&gt;3)-beta-D-glucosidic linkages in (1-&gt;3)-beta-D-glucans.</text>
        <dbReference type="EC" id="3.2.1.39"/>
    </reaction>
</comment>
<evidence type="ECO:0000256" key="4">
    <source>
        <dbReference type="ARBA" id="ARBA00022801"/>
    </source>
</evidence>
<dbReference type="PANTHER" id="PTHR31983">
    <property type="entry name" value="ENDO-1,3(4)-BETA-GLUCANASE 1"/>
    <property type="match status" value="1"/>
</dbReference>
<feature type="domain" description="Glycosyl hydrolase family 81 N-terminal" evidence="12">
    <location>
        <begin position="48"/>
        <end position="378"/>
    </location>
</feature>
<reference evidence="14 15" key="1">
    <citation type="submission" date="2024-02" db="EMBL/GenBank/DDBJ databases">
        <authorList>
            <person name="Chen Y."/>
            <person name="Shah S."/>
            <person name="Dougan E. K."/>
            <person name="Thang M."/>
            <person name="Chan C."/>
        </authorList>
    </citation>
    <scope>NUCLEOTIDE SEQUENCE [LARGE SCALE GENOMIC DNA]</scope>
</reference>
<evidence type="ECO:0000256" key="7">
    <source>
        <dbReference type="ARBA" id="ARBA00023316"/>
    </source>
</evidence>
<dbReference type="SUPFAM" id="SSF47938">
    <property type="entry name" value="Functional domain of the splicing factor Prp18"/>
    <property type="match status" value="1"/>
</dbReference>
<dbReference type="Gene3D" id="2.10.50.10">
    <property type="entry name" value="Tumor Necrosis Factor Receptor, subunit A, domain 2"/>
    <property type="match status" value="1"/>
</dbReference>
<evidence type="ECO:0000259" key="12">
    <source>
        <dbReference type="Pfam" id="PF03639"/>
    </source>
</evidence>
<keyword evidence="6" id="KW-0326">Glycosidase</keyword>
<dbReference type="PROSITE" id="PS52008">
    <property type="entry name" value="GH81"/>
    <property type="match status" value="1"/>
</dbReference>
<gene>
    <name evidence="14" type="ORF">SCF082_LOCUS25479</name>
</gene>
<feature type="domain" description="Glycosyl hydrolase family 81 C-terminal" evidence="13">
    <location>
        <begin position="394"/>
        <end position="753"/>
    </location>
</feature>
<comment type="similarity">
    <text evidence="2">Belongs to the glycosyl hydrolase 81 family.</text>
</comment>
<accession>A0ABP0M0H7</accession>
<protein>
    <recommendedName>
        <fullName evidence="3">glucan endo-1,3-beta-D-glucosidase</fullName>
        <ecNumber evidence="3">3.2.1.39</ecNumber>
    </recommendedName>
</protein>
<feature type="signal peptide" evidence="10">
    <location>
        <begin position="1"/>
        <end position="23"/>
    </location>
</feature>
<evidence type="ECO:0000256" key="6">
    <source>
        <dbReference type="ARBA" id="ARBA00023295"/>
    </source>
</evidence>
<name>A0ABP0M0H7_9DINO</name>
<evidence type="ECO:0000313" key="15">
    <source>
        <dbReference type="Proteomes" id="UP001642464"/>
    </source>
</evidence>
<evidence type="ECO:0000256" key="1">
    <source>
        <dbReference type="ARBA" id="ARBA00000382"/>
    </source>
</evidence>